<dbReference type="Proteomes" id="UP001162164">
    <property type="component" value="Unassembled WGS sequence"/>
</dbReference>
<dbReference type="InterPro" id="IPR022783">
    <property type="entry name" value="GCFC_dom"/>
</dbReference>
<feature type="domain" description="GCF C-terminal" evidence="1">
    <location>
        <begin position="17"/>
        <end position="272"/>
    </location>
</feature>
<protein>
    <recommendedName>
        <fullName evidence="1">GCF C-terminal domain-containing protein</fullName>
    </recommendedName>
</protein>
<evidence type="ECO:0000313" key="3">
    <source>
        <dbReference type="Proteomes" id="UP001162164"/>
    </source>
</evidence>
<sequence length="278" mass="32339">METVNKLMDPSQGYSLGQIGGIFRNLQEEYHDEYYRYELGELAPGLIALANWNPLSQPNQYTDVFGQWKDILDKTKQRGNLEGNNLGIQPYDSLIWHTWMPVMRTCVSTWKPRDCDSLINLIETWKPLLSQWIVDNILIKSEVNAWNPLTDTVPIHIWIHPWIPLLDTRLQTTIYPVIQEKLGTALSNWHPSDRSAKLMLLPWQRALSPGAFVAFLLKHIVPKLQICIQSLVINPHQQHLDPWNWVMDWSEMLSAANMTLILDKFFFPRWLQNACNVA</sequence>
<gene>
    <name evidence="2" type="ORF">NQ317_013104</name>
</gene>
<proteinExistence type="predicted"/>
<dbReference type="PANTHER" id="PTHR23329">
    <property type="entry name" value="TUFTELIN-INTERACTING PROTEIN 11-RELATED"/>
    <property type="match status" value="1"/>
</dbReference>
<reference evidence="2" key="1">
    <citation type="journal article" date="2023" name="Insect Mol. Biol.">
        <title>Genome sequencing provides insights into the evolution of gene families encoding plant cell wall-degrading enzymes in longhorned beetles.</title>
        <authorList>
            <person name="Shin N.R."/>
            <person name="Okamura Y."/>
            <person name="Kirsch R."/>
            <person name="Pauchet Y."/>
        </authorList>
    </citation>
    <scope>NUCLEOTIDE SEQUENCE</scope>
    <source>
        <strain evidence="2">MMC_N1</strain>
    </source>
</reference>
<dbReference type="PANTHER" id="PTHR23329:SF1">
    <property type="entry name" value="TUFTELIN-INTERACTING PROTEIN 11"/>
    <property type="match status" value="1"/>
</dbReference>
<organism evidence="2 3">
    <name type="scientific">Molorchus minor</name>
    <dbReference type="NCBI Taxonomy" id="1323400"/>
    <lineage>
        <taxon>Eukaryota</taxon>
        <taxon>Metazoa</taxon>
        <taxon>Ecdysozoa</taxon>
        <taxon>Arthropoda</taxon>
        <taxon>Hexapoda</taxon>
        <taxon>Insecta</taxon>
        <taxon>Pterygota</taxon>
        <taxon>Neoptera</taxon>
        <taxon>Endopterygota</taxon>
        <taxon>Coleoptera</taxon>
        <taxon>Polyphaga</taxon>
        <taxon>Cucujiformia</taxon>
        <taxon>Chrysomeloidea</taxon>
        <taxon>Cerambycidae</taxon>
        <taxon>Lamiinae</taxon>
        <taxon>Monochamini</taxon>
        <taxon>Molorchus</taxon>
    </lineage>
</organism>
<dbReference type="InterPro" id="IPR045211">
    <property type="entry name" value="TFP11/STIP/Ntr1"/>
</dbReference>
<evidence type="ECO:0000313" key="2">
    <source>
        <dbReference type="EMBL" id="KAJ8982353.1"/>
    </source>
</evidence>
<comment type="caution">
    <text evidence="2">The sequence shown here is derived from an EMBL/GenBank/DDBJ whole genome shotgun (WGS) entry which is preliminary data.</text>
</comment>
<name>A0ABQ9JVL0_9CUCU</name>
<dbReference type="Pfam" id="PF07842">
    <property type="entry name" value="GCFC"/>
    <property type="match status" value="1"/>
</dbReference>
<dbReference type="EMBL" id="JAPWTJ010000130">
    <property type="protein sequence ID" value="KAJ8982353.1"/>
    <property type="molecule type" value="Genomic_DNA"/>
</dbReference>
<accession>A0ABQ9JVL0</accession>
<evidence type="ECO:0000259" key="1">
    <source>
        <dbReference type="Pfam" id="PF07842"/>
    </source>
</evidence>
<keyword evidence="3" id="KW-1185">Reference proteome</keyword>